<evidence type="ECO:0000256" key="2">
    <source>
        <dbReference type="ARBA" id="ARBA00022490"/>
    </source>
</evidence>
<dbReference type="GO" id="GO:0005737">
    <property type="term" value="C:cytoplasm"/>
    <property type="evidence" value="ECO:0007669"/>
    <property type="project" value="UniProtKB-SubCell"/>
</dbReference>
<dbReference type="AlphaFoldDB" id="A0AA38CVF6"/>
<keyword evidence="2" id="KW-0963">Cytoplasm</keyword>
<dbReference type="SUPFAM" id="SSF52540">
    <property type="entry name" value="P-loop containing nucleoside triphosphate hydrolases"/>
    <property type="match status" value="1"/>
</dbReference>
<accession>A0AA38CVF6</accession>
<name>A0AA38CVF6_TAXCH</name>
<dbReference type="GO" id="GO:0004386">
    <property type="term" value="F:helicase activity"/>
    <property type="evidence" value="ECO:0007669"/>
    <property type="project" value="InterPro"/>
</dbReference>
<dbReference type="PANTHER" id="PTHR45418:SF1">
    <property type="entry name" value="CANCER_TESTIS ANTIGEN 55"/>
    <property type="match status" value="1"/>
</dbReference>
<gene>
    <name evidence="4" type="ORF">KI387_008187</name>
</gene>
<comment type="subcellular location">
    <subcellularLocation>
        <location evidence="1">Cytoplasm</location>
    </subcellularLocation>
</comment>
<dbReference type="InterPro" id="IPR041677">
    <property type="entry name" value="DNA2/NAM7_AAA_11"/>
</dbReference>
<evidence type="ECO:0000313" key="5">
    <source>
        <dbReference type="Proteomes" id="UP000824469"/>
    </source>
</evidence>
<dbReference type="PANTHER" id="PTHR45418">
    <property type="entry name" value="CANCER/TESTIS ANTIGEN 55"/>
    <property type="match status" value="1"/>
</dbReference>
<keyword evidence="5" id="KW-1185">Reference proteome</keyword>
<evidence type="ECO:0000259" key="3">
    <source>
        <dbReference type="Pfam" id="PF13086"/>
    </source>
</evidence>
<evidence type="ECO:0000313" key="4">
    <source>
        <dbReference type="EMBL" id="KAH9303783.1"/>
    </source>
</evidence>
<dbReference type="Pfam" id="PF13086">
    <property type="entry name" value="AAA_11"/>
    <property type="match status" value="1"/>
</dbReference>
<comment type="caution">
    <text evidence="4">The sequence shown here is derived from an EMBL/GenBank/DDBJ whole genome shotgun (WGS) entry which is preliminary data.</text>
</comment>
<dbReference type="EMBL" id="JAHRHJ020000008">
    <property type="protein sequence ID" value="KAH9303783.1"/>
    <property type="molecule type" value="Genomic_DNA"/>
</dbReference>
<reference evidence="4 5" key="1">
    <citation type="journal article" date="2021" name="Nat. Plants">
        <title>The Taxus genome provides insights into paclitaxel biosynthesis.</title>
        <authorList>
            <person name="Xiong X."/>
            <person name="Gou J."/>
            <person name="Liao Q."/>
            <person name="Li Y."/>
            <person name="Zhou Q."/>
            <person name="Bi G."/>
            <person name="Li C."/>
            <person name="Du R."/>
            <person name="Wang X."/>
            <person name="Sun T."/>
            <person name="Guo L."/>
            <person name="Liang H."/>
            <person name="Lu P."/>
            <person name="Wu Y."/>
            <person name="Zhang Z."/>
            <person name="Ro D.K."/>
            <person name="Shang Y."/>
            <person name="Huang S."/>
            <person name="Yan J."/>
        </authorList>
    </citation>
    <scope>NUCLEOTIDE SEQUENCE [LARGE SCALE GENOMIC DNA]</scope>
    <source>
        <strain evidence="4">Ta-2019</strain>
    </source>
</reference>
<dbReference type="Proteomes" id="UP000824469">
    <property type="component" value="Unassembled WGS sequence"/>
</dbReference>
<evidence type="ECO:0000256" key="1">
    <source>
        <dbReference type="ARBA" id="ARBA00004496"/>
    </source>
</evidence>
<protein>
    <recommendedName>
        <fullName evidence="3">DNA2/NAM7 helicase helicase domain-containing protein</fullName>
    </recommendedName>
</protein>
<proteinExistence type="predicted"/>
<dbReference type="Gene3D" id="3.40.50.300">
    <property type="entry name" value="P-loop containing nucleotide triphosphate hydrolases"/>
    <property type="match status" value="1"/>
</dbReference>
<sequence length="139" mass="15113">VVITTYLSAAILGAQALPQGHFTHIFLDESGQGTEPEIMVPNANIANAETTVVLAGDPQQLGPIAHSHIAEKFGLGKAYLDWFSDLFIYSLDGDNEQFVTKLVQNYHSHPAILELTSRLFYGSELVACAAHYVQKLLSA</sequence>
<organism evidence="4 5">
    <name type="scientific">Taxus chinensis</name>
    <name type="common">Chinese yew</name>
    <name type="synonym">Taxus wallichiana var. chinensis</name>
    <dbReference type="NCBI Taxonomy" id="29808"/>
    <lineage>
        <taxon>Eukaryota</taxon>
        <taxon>Viridiplantae</taxon>
        <taxon>Streptophyta</taxon>
        <taxon>Embryophyta</taxon>
        <taxon>Tracheophyta</taxon>
        <taxon>Spermatophyta</taxon>
        <taxon>Pinopsida</taxon>
        <taxon>Pinidae</taxon>
        <taxon>Conifers II</taxon>
        <taxon>Cupressales</taxon>
        <taxon>Taxaceae</taxon>
        <taxon>Taxus</taxon>
    </lineage>
</organism>
<dbReference type="InterPro" id="IPR027417">
    <property type="entry name" value="P-loop_NTPase"/>
</dbReference>
<feature type="non-terminal residue" evidence="4">
    <location>
        <position position="1"/>
    </location>
</feature>
<feature type="domain" description="DNA2/NAM7 helicase helicase" evidence="3">
    <location>
        <begin position="1"/>
        <end position="67"/>
    </location>
</feature>